<proteinExistence type="inferred from homology"/>
<dbReference type="InterPro" id="IPR043135">
    <property type="entry name" value="Fur_C"/>
</dbReference>
<keyword evidence="3 7" id="KW-0862">Zinc</keyword>
<dbReference type="SUPFAM" id="SSF46785">
    <property type="entry name" value="Winged helix' DNA-binding domain"/>
    <property type="match status" value="1"/>
</dbReference>
<evidence type="ECO:0000256" key="8">
    <source>
        <dbReference type="PIRSR" id="PIRSR602481-2"/>
    </source>
</evidence>
<feature type="binding site" evidence="7">
    <location>
        <position position="83"/>
    </location>
    <ligand>
        <name>Zn(2+)</name>
        <dbReference type="ChEBI" id="CHEBI:29105"/>
    </ligand>
</feature>
<dbReference type="InterPro" id="IPR036390">
    <property type="entry name" value="WH_DNA-bd_sf"/>
</dbReference>
<dbReference type="GO" id="GO:0003700">
    <property type="term" value="F:DNA-binding transcription factor activity"/>
    <property type="evidence" value="ECO:0007669"/>
    <property type="project" value="InterPro"/>
</dbReference>
<keyword evidence="8" id="KW-0408">Iron</keyword>
<evidence type="ECO:0000256" key="3">
    <source>
        <dbReference type="ARBA" id="ARBA00022833"/>
    </source>
</evidence>
<keyword evidence="4" id="KW-0805">Transcription regulation</keyword>
<sequence>MREYLTEQRKRLVAFFQENYDRQLTVEEISQVIDGISVSAIYRNINHLVSEGAVRRFQQEGSRKFLYQYIGNGDCISHLHLKCDKCGNIFHMDTKVVEAIVKLVNENGNFYLDRSKTVLFGLCASCK</sequence>
<dbReference type="GO" id="GO:1900376">
    <property type="term" value="P:regulation of secondary metabolite biosynthetic process"/>
    <property type="evidence" value="ECO:0007669"/>
    <property type="project" value="TreeGrafter"/>
</dbReference>
<name>A0A212KCJ7_9FIRM</name>
<dbReference type="PANTHER" id="PTHR33202:SF7">
    <property type="entry name" value="FERRIC UPTAKE REGULATION PROTEIN"/>
    <property type="match status" value="1"/>
</dbReference>
<feature type="binding site" evidence="7">
    <location>
        <position position="86"/>
    </location>
    <ligand>
        <name>Zn(2+)</name>
        <dbReference type="ChEBI" id="CHEBI:29105"/>
    </ligand>
</feature>
<comment type="cofactor">
    <cofactor evidence="8">
        <name>Mn(2+)</name>
        <dbReference type="ChEBI" id="CHEBI:29035"/>
    </cofactor>
    <cofactor evidence="8">
        <name>Fe(2+)</name>
        <dbReference type="ChEBI" id="CHEBI:29033"/>
    </cofactor>
    <text evidence="8">Binds 1 Mn(2+) or Fe(2+) ion per subunit.</text>
</comment>
<dbReference type="GO" id="GO:0045892">
    <property type="term" value="P:negative regulation of DNA-templated transcription"/>
    <property type="evidence" value="ECO:0007669"/>
    <property type="project" value="TreeGrafter"/>
</dbReference>
<protein>
    <submittedName>
        <fullName evidence="9">Transcriptional regulator, Fur family</fullName>
    </submittedName>
</protein>
<feature type="binding site" evidence="7">
    <location>
        <position position="126"/>
    </location>
    <ligand>
        <name>Zn(2+)</name>
        <dbReference type="ChEBI" id="CHEBI:29105"/>
    </ligand>
</feature>
<gene>
    <name evidence="9" type="ORF">KL86CLO1_12614</name>
</gene>
<organism evidence="9">
    <name type="scientific">uncultured Eubacteriales bacterium</name>
    <dbReference type="NCBI Taxonomy" id="172733"/>
    <lineage>
        <taxon>Bacteria</taxon>
        <taxon>Bacillati</taxon>
        <taxon>Bacillota</taxon>
        <taxon>Clostridia</taxon>
        <taxon>Eubacteriales</taxon>
        <taxon>environmental samples</taxon>
    </lineage>
</organism>
<evidence type="ECO:0000256" key="1">
    <source>
        <dbReference type="ARBA" id="ARBA00007957"/>
    </source>
</evidence>
<evidence type="ECO:0000256" key="2">
    <source>
        <dbReference type="ARBA" id="ARBA00022491"/>
    </source>
</evidence>
<keyword evidence="2" id="KW-0678">Repressor</keyword>
<comment type="cofactor">
    <cofactor evidence="7">
        <name>Zn(2+)</name>
        <dbReference type="ChEBI" id="CHEBI:29105"/>
    </cofactor>
    <text evidence="7">Binds 1 zinc ion per subunit.</text>
</comment>
<dbReference type="GO" id="GO:0008270">
    <property type="term" value="F:zinc ion binding"/>
    <property type="evidence" value="ECO:0007669"/>
    <property type="project" value="TreeGrafter"/>
</dbReference>
<comment type="similarity">
    <text evidence="1">Belongs to the Fur family.</text>
</comment>
<dbReference type="Gene3D" id="1.10.10.10">
    <property type="entry name" value="Winged helix-like DNA-binding domain superfamily/Winged helix DNA-binding domain"/>
    <property type="match status" value="1"/>
</dbReference>
<dbReference type="InterPro" id="IPR036388">
    <property type="entry name" value="WH-like_DNA-bd_sf"/>
</dbReference>
<dbReference type="EMBL" id="FLUN01000001">
    <property type="protein sequence ID" value="SBW09255.1"/>
    <property type="molecule type" value="Genomic_DNA"/>
</dbReference>
<dbReference type="Gene3D" id="3.30.1490.190">
    <property type="match status" value="1"/>
</dbReference>
<keyword evidence="7" id="KW-0479">Metal-binding</keyword>
<evidence type="ECO:0000256" key="5">
    <source>
        <dbReference type="ARBA" id="ARBA00023125"/>
    </source>
</evidence>
<accession>A0A212KCJ7</accession>
<evidence type="ECO:0000313" key="9">
    <source>
        <dbReference type="EMBL" id="SBW09255.1"/>
    </source>
</evidence>
<keyword evidence="5" id="KW-0238">DNA-binding</keyword>
<dbReference type="Pfam" id="PF01475">
    <property type="entry name" value="FUR"/>
    <property type="match status" value="1"/>
</dbReference>
<dbReference type="PANTHER" id="PTHR33202">
    <property type="entry name" value="ZINC UPTAKE REGULATION PROTEIN"/>
    <property type="match status" value="1"/>
</dbReference>
<feature type="binding site" evidence="8">
    <location>
        <position position="98"/>
    </location>
    <ligand>
        <name>Fe cation</name>
        <dbReference type="ChEBI" id="CHEBI:24875"/>
    </ligand>
</feature>
<reference evidence="9" key="1">
    <citation type="submission" date="2016-04" db="EMBL/GenBank/DDBJ databases">
        <authorList>
            <person name="Evans L.H."/>
            <person name="Alamgir A."/>
            <person name="Owens N."/>
            <person name="Weber N.D."/>
            <person name="Virtaneva K."/>
            <person name="Barbian K."/>
            <person name="Babar A."/>
            <person name="Rosenke K."/>
        </authorList>
    </citation>
    <scope>NUCLEOTIDE SEQUENCE</scope>
    <source>
        <strain evidence="9">86</strain>
    </source>
</reference>
<evidence type="ECO:0000256" key="6">
    <source>
        <dbReference type="ARBA" id="ARBA00023163"/>
    </source>
</evidence>
<evidence type="ECO:0000256" key="4">
    <source>
        <dbReference type="ARBA" id="ARBA00023015"/>
    </source>
</evidence>
<evidence type="ECO:0000256" key="7">
    <source>
        <dbReference type="PIRSR" id="PIRSR602481-1"/>
    </source>
</evidence>
<dbReference type="AlphaFoldDB" id="A0A212KCJ7"/>
<keyword evidence="6" id="KW-0804">Transcription</keyword>
<dbReference type="InterPro" id="IPR002481">
    <property type="entry name" value="FUR"/>
</dbReference>
<dbReference type="GO" id="GO:0000976">
    <property type="term" value="F:transcription cis-regulatory region binding"/>
    <property type="evidence" value="ECO:0007669"/>
    <property type="project" value="TreeGrafter"/>
</dbReference>
<feature type="binding site" evidence="7">
    <location>
        <position position="123"/>
    </location>
    <ligand>
        <name>Zn(2+)</name>
        <dbReference type="ChEBI" id="CHEBI:29105"/>
    </ligand>
</feature>